<feature type="domain" description="Calponin-homology (CH)" evidence="1">
    <location>
        <begin position="1"/>
        <end position="51"/>
    </location>
</feature>
<evidence type="ECO:0000259" key="1">
    <source>
        <dbReference type="PROSITE" id="PS50021"/>
    </source>
</evidence>
<dbReference type="AlphaFoldDB" id="A0A2G8KHJ5"/>
<protein>
    <recommendedName>
        <fullName evidence="1">Calponin-homology (CH) domain-containing protein</fullName>
    </recommendedName>
</protein>
<evidence type="ECO:0000313" key="3">
    <source>
        <dbReference type="Proteomes" id="UP000230750"/>
    </source>
</evidence>
<dbReference type="EMBL" id="MRZV01000580">
    <property type="protein sequence ID" value="PIK47440.1"/>
    <property type="molecule type" value="Genomic_DNA"/>
</dbReference>
<name>A0A2G8KHJ5_STIJA</name>
<keyword evidence="3" id="KW-1185">Reference proteome</keyword>
<dbReference type="SUPFAM" id="SSF47576">
    <property type="entry name" value="Calponin-homology domain, CH-domain"/>
    <property type="match status" value="1"/>
</dbReference>
<gene>
    <name evidence="2" type="ORF">BSL78_15691</name>
</gene>
<dbReference type="OrthoDB" id="18853at2759"/>
<dbReference type="InterPro" id="IPR001715">
    <property type="entry name" value="CH_dom"/>
</dbReference>
<proteinExistence type="predicted"/>
<reference evidence="2 3" key="1">
    <citation type="journal article" date="2017" name="PLoS Biol.">
        <title>The sea cucumber genome provides insights into morphological evolution and visceral regeneration.</title>
        <authorList>
            <person name="Zhang X."/>
            <person name="Sun L."/>
            <person name="Yuan J."/>
            <person name="Sun Y."/>
            <person name="Gao Y."/>
            <person name="Zhang L."/>
            <person name="Li S."/>
            <person name="Dai H."/>
            <person name="Hamel J.F."/>
            <person name="Liu C."/>
            <person name="Yu Y."/>
            <person name="Liu S."/>
            <person name="Lin W."/>
            <person name="Guo K."/>
            <person name="Jin S."/>
            <person name="Xu P."/>
            <person name="Storey K.B."/>
            <person name="Huan P."/>
            <person name="Zhang T."/>
            <person name="Zhou Y."/>
            <person name="Zhang J."/>
            <person name="Lin C."/>
            <person name="Li X."/>
            <person name="Xing L."/>
            <person name="Huo D."/>
            <person name="Sun M."/>
            <person name="Wang L."/>
            <person name="Mercier A."/>
            <person name="Li F."/>
            <person name="Yang H."/>
            <person name="Xiang J."/>
        </authorList>
    </citation>
    <scope>NUCLEOTIDE SEQUENCE [LARGE SCALE GENOMIC DNA]</scope>
    <source>
        <strain evidence="2">Shaxun</strain>
        <tissue evidence="2">Muscle</tissue>
    </source>
</reference>
<dbReference type="InterPro" id="IPR050540">
    <property type="entry name" value="F-actin_Monoox_Mical"/>
</dbReference>
<dbReference type="PANTHER" id="PTHR23167">
    <property type="entry name" value="CALPONIN HOMOLOGY DOMAIN-CONTAINING PROTEIN DDB_G0272472-RELATED"/>
    <property type="match status" value="1"/>
</dbReference>
<evidence type="ECO:0000313" key="2">
    <source>
        <dbReference type="EMBL" id="PIK47440.1"/>
    </source>
</evidence>
<dbReference type="PANTHER" id="PTHR23167:SF90">
    <property type="entry name" value="MICAL-LIKE PROTEIN 1"/>
    <property type="match status" value="1"/>
</dbReference>
<dbReference type="Gene3D" id="1.10.418.10">
    <property type="entry name" value="Calponin-like domain"/>
    <property type="match status" value="1"/>
</dbReference>
<comment type="caution">
    <text evidence="2">The sequence shown here is derived from an EMBL/GenBank/DDBJ whole genome shotgun (WGS) entry which is preliminary data.</text>
</comment>
<dbReference type="PROSITE" id="PS50021">
    <property type="entry name" value="CH"/>
    <property type="match status" value="1"/>
</dbReference>
<organism evidence="2 3">
    <name type="scientific">Stichopus japonicus</name>
    <name type="common">Sea cucumber</name>
    <dbReference type="NCBI Taxonomy" id="307972"/>
    <lineage>
        <taxon>Eukaryota</taxon>
        <taxon>Metazoa</taxon>
        <taxon>Echinodermata</taxon>
        <taxon>Eleutherozoa</taxon>
        <taxon>Echinozoa</taxon>
        <taxon>Holothuroidea</taxon>
        <taxon>Aspidochirotacea</taxon>
        <taxon>Aspidochirotida</taxon>
        <taxon>Stichopodidae</taxon>
        <taxon>Apostichopus</taxon>
    </lineage>
</organism>
<accession>A0A2G8KHJ5</accession>
<dbReference type="Proteomes" id="UP000230750">
    <property type="component" value="Unassembled WGS sequence"/>
</dbReference>
<dbReference type="InterPro" id="IPR036872">
    <property type="entry name" value="CH_dom_sf"/>
</dbReference>
<sequence length="88" mass="9924">MRSVNALEAFDVAEQELNIPSLLDPDDMVALPVPDKLSIMTYVSQYYNYFKNKKAVYAHTFCVYKAFPVKLLGLASCTPCQELSILNN</sequence>
<dbReference type="Pfam" id="PF00307">
    <property type="entry name" value="CH"/>
    <property type="match status" value="1"/>
</dbReference>